<organism evidence="1 2">
    <name type="scientific">Datura stramonium</name>
    <name type="common">Jimsonweed</name>
    <name type="synonym">Common thornapple</name>
    <dbReference type="NCBI Taxonomy" id="4076"/>
    <lineage>
        <taxon>Eukaryota</taxon>
        <taxon>Viridiplantae</taxon>
        <taxon>Streptophyta</taxon>
        <taxon>Embryophyta</taxon>
        <taxon>Tracheophyta</taxon>
        <taxon>Spermatophyta</taxon>
        <taxon>Magnoliopsida</taxon>
        <taxon>eudicotyledons</taxon>
        <taxon>Gunneridae</taxon>
        <taxon>Pentapetalae</taxon>
        <taxon>asterids</taxon>
        <taxon>lamiids</taxon>
        <taxon>Solanales</taxon>
        <taxon>Solanaceae</taxon>
        <taxon>Solanoideae</taxon>
        <taxon>Datureae</taxon>
        <taxon>Datura</taxon>
    </lineage>
</organism>
<sequence>MDQEVKGKFIHHQILGLGGNMDRSQLKDHLIPGDIIDAVAPKGVPPENKSSVAAWTPPCSSLPIAPSTTTKFWPPPPPPPNTTLLPLLLLRPPVHPPPLPAPPETTTLRLRTPTPPYLANRLRKNRIYLLINTTMDSRSSPVS</sequence>
<evidence type="ECO:0000313" key="2">
    <source>
        <dbReference type="Proteomes" id="UP000823775"/>
    </source>
</evidence>
<dbReference type="Proteomes" id="UP000823775">
    <property type="component" value="Unassembled WGS sequence"/>
</dbReference>
<proteinExistence type="predicted"/>
<accession>A0ABS8UJ13</accession>
<keyword evidence="2" id="KW-1185">Reference proteome</keyword>
<comment type="caution">
    <text evidence="1">The sequence shown here is derived from an EMBL/GenBank/DDBJ whole genome shotgun (WGS) entry which is preliminary data.</text>
</comment>
<evidence type="ECO:0000313" key="1">
    <source>
        <dbReference type="EMBL" id="MCD9558353.1"/>
    </source>
</evidence>
<name>A0ABS8UJ13_DATST</name>
<gene>
    <name evidence="1" type="ORF">HAX54_015699</name>
</gene>
<reference evidence="1 2" key="1">
    <citation type="journal article" date="2021" name="BMC Genomics">
        <title>Datura genome reveals duplications of psychoactive alkaloid biosynthetic genes and high mutation rate following tissue culture.</title>
        <authorList>
            <person name="Rajewski A."/>
            <person name="Carter-House D."/>
            <person name="Stajich J."/>
            <person name="Litt A."/>
        </authorList>
    </citation>
    <scope>NUCLEOTIDE SEQUENCE [LARGE SCALE GENOMIC DNA]</scope>
    <source>
        <strain evidence="1">AR-01</strain>
    </source>
</reference>
<protein>
    <submittedName>
        <fullName evidence="1">Uncharacterized protein</fullName>
    </submittedName>
</protein>
<dbReference type="EMBL" id="JACEIK010002002">
    <property type="protein sequence ID" value="MCD9558353.1"/>
    <property type="molecule type" value="Genomic_DNA"/>
</dbReference>